<organism evidence="9 10">
    <name type="scientific">Nocardioides nanhaiensis</name>
    <dbReference type="NCBI Taxonomy" id="1476871"/>
    <lineage>
        <taxon>Bacteria</taxon>
        <taxon>Bacillati</taxon>
        <taxon>Actinomycetota</taxon>
        <taxon>Actinomycetes</taxon>
        <taxon>Propionibacteriales</taxon>
        <taxon>Nocardioidaceae</taxon>
        <taxon>Nocardioides</taxon>
    </lineage>
</organism>
<dbReference type="EMBL" id="BAABIM010000001">
    <property type="protein sequence ID" value="GAA4670764.1"/>
    <property type="molecule type" value="Genomic_DNA"/>
</dbReference>
<dbReference type="InterPro" id="IPR013324">
    <property type="entry name" value="RNA_pol_sigma_r3/r4-like"/>
</dbReference>
<dbReference type="InterPro" id="IPR007627">
    <property type="entry name" value="RNA_pol_sigma70_r2"/>
</dbReference>
<dbReference type="Pfam" id="PF08281">
    <property type="entry name" value="Sigma70_r4_2"/>
    <property type="match status" value="1"/>
</dbReference>
<keyword evidence="5" id="KW-0804">Transcription</keyword>
<feature type="domain" description="RNA polymerase sigma-70 region 2" evidence="7">
    <location>
        <begin position="17"/>
        <end position="81"/>
    </location>
</feature>
<evidence type="ECO:0000256" key="4">
    <source>
        <dbReference type="ARBA" id="ARBA00023125"/>
    </source>
</evidence>
<dbReference type="SUPFAM" id="SSF88659">
    <property type="entry name" value="Sigma3 and sigma4 domains of RNA polymerase sigma factors"/>
    <property type="match status" value="1"/>
</dbReference>
<evidence type="ECO:0000313" key="9">
    <source>
        <dbReference type="EMBL" id="GAA4670764.1"/>
    </source>
</evidence>
<evidence type="ECO:0000259" key="7">
    <source>
        <dbReference type="Pfam" id="PF04542"/>
    </source>
</evidence>
<dbReference type="InterPro" id="IPR013325">
    <property type="entry name" value="RNA_pol_sigma_r2"/>
</dbReference>
<feature type="region of interest" description="Disordered" evidence="6">
    <location>
        <begin position="72"/>
        <end position="104"/>
    </location>
</feature>
<dbReference type="PANTHER" id="PTHR43133:SF50">
    <property type="entry name" value="ECF RNA POLYMERASE SIGMA FACTOR SIGM"/>
    <property type="match status" value="1"/>
</dbReference>
<evidence type="ECO:0000256" key="6">
    <source>
        <dbReference type="SAM" id="MobiDB-lite"/>
    </source>
</evidence>
<dbReference type="NCBIfam" id="TIGR02937">
    <property type="entry name" value="sigma70-ECF"/>
    <property type="match status" value="1"/>
</dbReference>
<dbReference type="PANTHER" id="PTHR43133">
    <property type="entry name" value="RNA POLYMERASE ECF-TYPE SIGMA FACTO"/>
    <property type="match status" value="1"/>
</dbReference>
<gene>
    <name evidence="9" type="ORF">GCM10023226_04200</name>
</gene>
<evidence type="ECO:0000256" key="5">
    <source>
        <dbReference type="ARBA" id="ARBA00023163"/>
    </source>
</evidence>
<comment type="caution">
    <text evidence="9">The sequence shown here is derived from an EMBL/GenBank/DDBJ whole genome shotgun (WGS) entry which is preliminary data.</text>
</comment>
<evidence type="ECO:0000256" key="1">
    <source>
        <dbReference type="ARBA" id="ARBA00010641"/>
    </source>
</evidence>
<dbReference type="InterPro" id="IPR013249">
    <property type="entry name" value="RNA_pol_sigma70_r4_t2"/>
</dbReference>
<protein>
    <submittedName>
        <fullName evidence="9">SigE family RNA polymerase sigma factor</fullName>
    </submittedName>
</protein>
<feature type="domain" description="RNA polymerase sigma factor 70 region 4 type 2" evidence="8">
    <location>
        <begin position="104"/>
        <end position="155"/>
    </location>
</feature>
<keyword evidence="2" id="KW-0805">Transcription regulation</keyword>
<reference evidence="10" key="1">
    <citation type="journal article" date="2019" name="Int. J. Syst. Evol. Microbiol.">
        <title>The Global Catalogue of Microorganisms (GCM) 10K type strain sequencing project: providing services to taxonomists for standard genome sequencing and annotation.</title>
        <authorList>
            <consortium name="The Broad Institute Genomics Platform"/>
            <consortium name="The Broad Institute Genome Sequencing Center for Infectious Disease"/>
            <person name="Wu L."/>
            <person name="Ma J."/>
        </authorList>
    </citation>
    <scope>NUCLEOTIDE SEQUENCE [LARGE SCALE GENOMIC DNA]</scope>
    <source>
        <strain evidence="10">JCM 18127</strain>
    </source>
</reference>
<comment type="similarity">
    <text evidence="1">Belongs to the sigma-70 factor family. ECF subfamily.</text>
</comment>
<dbReference type="InterPro" id="IPR014284">
    <property type="entry name" value="RNA_pol_sigma-70_dom"/>
</dbReference>
<keyword evidence="10" id="KW-1185">Reference proteome</keyword>
<sequence length="164" mass="18524">MRRAEREAEFVAFVEGRQAHLRRVAYSLCGDWHLAEDLLQIALAKLFVAWPRVRREGREEAYARTVLVRTSIDEHRRRSRRPERPGLEGLDPATAPSPGPEDRDDLVAALQELPEMQRKVVVLRYLLDQPVAEVAAELGISEGTVKSHASRGIGRLRETVGGRL</sequence>
<feature type="compositionally biased region" description="Basic and acidic residues" evidence="6">
    <location>
        <begin position="72"/>
        <end position="86"/>
    </location>
</feature>
<keyword evidence="4" id="KW-0238">DNA-binding</keyword>
<dbReference type="CDD" id="cd06171">
    <property type="entry name" value="Sigma70_r4"/>
    <property type="match status" value="1"/>
</dbReference>
<dbReference type="NCBIfam" id="TIGR02983">
    <property type="entry name" value="SigE-fam_strep"/>
    <property type="match status" value="1"/>
</dbReference>
<evidence type="ECO:0000313" key="10">
    <source>
        <dbReference type="Proteomes" id="UP001500621"/>
    </source>
</evidence>
<dbReference type="Gene3D" id="1.10.1740.10">
    <property type="match status" value="1"/>
</dbReference>
<dbReference type="Gene3D" id="1.10.10.10">
    <property type="entry name" value="Winged helix-like DNA-binding domain superfamily/Winged helix DNA-binding domain"/>
    <property type="match status" value="1"/>
</dbReference>
<dbReference type="SUPFAM" id="SSF88946">
    <property type="entry name" value="Sigma2 domain of RNA polymerase sigma factors"/>
    <property type="match status" value="1"/>
</dbReference>
<keyword evidence="3" id="KW-0731">Sigma factor</keyword>
<evidence type="ECO:0000259" key="8">
    <source>
        <dbReference type="Pfam" id="PF08281"/>
    </source>
</evidence>
<dbReference type="Pfam" id="PF04542">
    <property type="entry name" value="Sigma70_r2"/>
    <property type="match status" value="1"/>
</dbReference>
<name>A0ABP8VSI6_9ACTN</name>
<dbReference type="RefSeq" id="WP_345262393.1">
    <property type="nucleotide sequence ID" value="NZ_BAABIM010000001.1"/>
</dbReference>
<dbReference type="InterPro" id="IPR014325">
    <property type="entry name" value="RNA_pol_sigma-E_actinobac"/>
</dbReference>
<dbReference type="Proteomes" id="UP001500621">
    <property type="component" value="Unassembled WGS sequence"/>
</dbReference>
<dbReference type="InterPro" id="IPR036388">
    <property type="entry name" value="WH-like_DNA-bd_sf"/>
</dbReference>
<evidence type="ECO:0000256" key="2">
    <source>
        <dbReference type="ARBA" id="ARBA00023015"/>
    </source>
</evidence>
<dbReference type="InterPro" id="IPR039425">
    <property type="entry name" value="RNA_pol_sigma-70-like"/>
</dbReference>
<evidence type="ECO:0000256" key="3">
    <source>
        <dbReference type="ARBA" id="ARBA00023082"/>
    </source>
</evidence>
<accession>A0ABP8VSI6</accession>
<proteinExistence type="inferred from homology"/>